<dbReference type="PROSITE" id="PS00636">
    <property type="entry name" value="DNAJ_1"/>
    <property type="match status" value="1"/>
</dbReference>
<dbReference type="VEuPathDB" id="FungiDB:PV06_01951"/>
<evidence type="ECO:0000256" key="1">
    <source>
        <dbReference type="SAM" id="MobiDB-lite"/>
    </source>
</evidence>
<dbReference type="SMART" id="SM00271">
    <property type="entry name" value="DnaJ"/>
    <property type="match status" value="1"/>
</dbReference>
<dbReference type="PROSITE" id="PS50076">
    <property type="entry name" value="DNAJ_2"/>
    <property type="match status" value="1"/>
</dbReference>
<protein>
    <recommendedName>
        <fullName evidence="3">J domain-containing protein</fullName>
    </recommendedName>
</protein>
<dbReference type="Pfam" id="PF00226">
    <property type="entry name" value="DnaJ"/>
    <property type="match status" value="1"/>
</dbReference>
<dbReference type="GeneID" id="27354025"/>
<dbReference type="AlphaFoldDB" id="A0A0D2DUN7"/>
<dbReference type="InterPro" id="IPR018253">
    <property type="entry name" value="DnaJ_domain_CS"/>
</dbReference>
<dbReference type="InterPro" id="IPR036869">
    <property type="entry name" value="J_dom_sf"/>
</dbReference>
<feature type="domain" description="J" evidence="3">
    <location>
        <begin position="86"/>
        <end position="151"/>
    </location>
</feature>
<feature type="transmembrane region" description="Helical" evidence="2">
    <location>
        <begin position="284"/>
        <end position="309"/>
    </location>
</feature>
<dbReference type="PANTHER" id="PTHR44873:SF1">
    <property type="entry name" value="DNAJ HOMOLOG SUBFAMILY C MEMBER 30, MITOCHONDRIAL"/>
    <property type="match status" value="1"/>
</dbReference>
<dbReference type="CDD" id="cd06257">
    <property type="entry name" value="DnaJ"/>
    <property type="match status" value="1"/>
</dbReference>
<feature type="compositionally biased region" description="Low complexity" evidence="1">
    <location>
        <begin position="214"/>
        <end position="226"/>
    </location>
</feature>
<gene>
    <name evidence="4" type="ORF">PV06_01951</name>
</gene>
<dbReference type="InterPro" id="IPR001623">
    <property type="entry name" value="DnaJ_domain"/>
</dbReference>
<keyword evidence="2" id="KW-0812">Transmembrane</keyword>
<evidence type="ECO:0000313" key="4">
    <source>
        <dbReference type="EMBL" id="KIW46270.1"/>
    </source>
</evidence>
<dbReference type="STRING" id="215243.A0A0D2DUN7"/>
<feature type="compositionally biased region" description="Basic residues" evidence="1">
    <location>
        <begin position="155"/>
        <end position="176"/>
    </location>
</feature>
<dbReference type="HOGENOM" id="CLU_050546_2_0_1"/>
<keyword evidence="2" id="KW-1133">Transmembrane helix</keyword>
<dbReference type="EMBL" id="KN847333">
    <property type="protein sequence ID" value="KIW46270.1"/>
    <property type="molecule type" value="Genomic_DNA"/>
</dbReference>
<dbReference type="RefSeq" id="XP_016266486.1">
    <property type="nucleotide sequence ID" value="XM_016402589.1"/>
</dbReference>
<dbReference type="PRINTS" id="PR00625">
    <property type="entry name" value="JDOMAIN"/>
</dbReference>
<dbReference type="InterPro" id="IPR053025">
    <property type="entry name" value="Mito_ATP_Synthase-Asso"/>
</dbReference>
<dbReference type="SUPFAM" id="SSF46565">
    <property type="entry name" value="Chaperone J-domain"/>
    <property type="match status" value="1"/>
</dbReference>
<organism evidence="4 5">
    <name type="scientific">Exophiala oligosperma</name>
    <dbReference type="NCBI Taxonomy" id="215243"/>
    <lineage>
        <taxon>Eukaryota</taxon>
        <taxon>Fungi</taxon>
        <taxon>Dikarya</taxon>
        <taxon>Ascomycota</taxon>
        <taxon>Pezizomycotina</taxon>
        <taxon>Eurotiomycetes</taxon>
        <taxon>Chaetothyriomycetidae</taxon>
        <taxon>Chaetothyriales</taxon>
        <taxon>Herpotrichiellaceae</taxon>
        <taxon>Exophiala</taxon>
    </lineage>
</organism>
<keyword evidence="2" id="KW-0472">Membrane</keyword>
<evidence type="ECO:0000313" key="5">
    <source>
        <dbReference type="Proteomes" id="UP000053342"/>
    </source>
</evidence>
<feature type="region of interest" description="Disordered" evidence="1">
    <location>
        <begin position="155"/>
        <end position="226"/>
    </location>
</feature>
<evidence type="ECO:0000259" key="3">
    <source>
        <dbReference type="PROSITE" id="PS50076"/>
    </source>
</evidence>
<proteinExistence type="predicted"/>
<dbReference type="Gene3D" id="1.10.287.110">
    <property type="entry name" value="DnaJ domain"/>
    <property type="match status" value="1"/>
</dbReference>
<keyword evidence="5" id="KW-1185">Reference proteome</keyword>
<dbReference type="PANTHER" id="PTHR44873">
    <property type="entry name" value="DNAJ HOMOLOG SUBFAMILY C MEMBER 30, MITOCHONDRIAL"/>
    <property type="match status" value="1"/>
</dbReference>
<feature type="compositionally biased region" description="Basic and acidic residues" evidence="1">
    <location>
        <begin position="320"/>
        <end position="334"/>
    </location>
</feature>
<sequence length="334" mass="36524">MILRPTSLSSLTSLRGAGPFHFSLLDHGCCTRTCTRARTRSLPHPSTTTSTLDQALRVRCPNTRGRQTRAFSQSCGPLSSAAHPPNHYAILRIPPDATPSDLKKQFYVLSKETHPDRNRQDPKAAQRFAQISESYSVLANPEKRRRYDRDVYHVHHGGHHHTHSRVHGHHSSHTAHKSYAGSRPATGLSKRRSAFKGPPPSFYAHGTPSANTTSQAQASAAAQEQAQAGTFNSAAFTDADARGGFAFDPESTFKTQTHEDYRRANRRAAEVEAARAAAAEENDFWGRFIIVAGVITLSVSVGTIVVSMANTPRGGLTRADGSRRDGPRNDWTKA</sequence>
<accession>A0A0D2DUN7</accession>
<dbReference type="Proteomes" id="UP000053342">
    <property type="component" value="Unassembled WGS sequence"/>
</dbReference>
<dbReference type="OrthoDB" id="10250354at2759"/>
<reference evidence="4 5" key="1">
    <citation type="submission" date="2015-01" db="EMBL/GenBank/DDBJ databases">
        <title>The Genome Sequence of Exophiala oligosperma CBS72588.</title>
        <authorList>
            <consortium name="The Broad Institute Genomics Platform"/>
            <person name="Cuomo C."/>
            <person name="de Hoog S."/>
            <person name="Gorbushina A."/>
            <person name="Stielow B."/>
            <person name="Teixiera M."/>
            <person name="Abouelleil A."/>
            <person name="Chapman S.B."/>
            <person name="Priest M."/>
            <person name="Young S.K."/>
            <person name="Wortman J."/>
            <person name="Nusbaum C."/>
            <person name="Birren B."/>
        </authorList>
    </citation>
    <scope>NUCLEOTIDE SEQUENCE [LARGE SCALE GENOMIC DNA]</scope>
    <source>
        <strain evidence="4 5">CBS 72588</strain>
    </source>
</reference>
<name>A0A0D2DUN7_9EURO</name>
<evidence type="ECO:0000256" key="2">
    <source>
        <dbReference type="SAM" id="Phobius"/>
    </source>
</evidence>
<feature type="region of interest" description="Disordered" evidence="1">
    <location>
        <begin position="311"/>
        <end position="334"/>
    </location>
</feature>